<organism evidence="2 3">
    <name type="scientific">Paraphotobacterium marinum</name>
    <dbReference type="NCBI Taxonomy" id="1755811"/>
    <lineage>
        <taxon>Bacteria</taxon>
        <taxon>Pseudomonadati</taxon>
        <taxon>Pseudomonadota</taxon>
        <taxon>Gammaproteobacteria</taxon>
        <taxon>Vibrionales</taxon>
        <taxon>Vibrionaceae</taxon>
        <taxon>Paraphotobacterium</taxon>
    </lineage>
</organism>
<gene>
    <name evidence="2" type="ORF">CF386_10020</name>
</gene>
<reference evidence="2 3" key="1">
    <citation type="journal article" date="2016" name="Int. J. Syst. Evol. Microbiol.">
        <title>Paraphotobacterium marinum gen. nov., sp. nov., a member of the family Vibrionaceae, isolated from surface seawater.</title>
        <authorList>
            <person name="Huang Z."/>
            <person name="Dong C."/>
            <person name="Shao Z."/>
        </authorList>
    </citation>
    <scope>NUCLEOTIDE SEQUENCE [LARGE SCALE GENOMIC DNA]</scope>
    <source>
        <strain evidence="2 3">NSCS20N07D</strain>
    </source>
</reference>
<proteinExistence type="predicted"/>
<dbReference type="PROSITE" id="PS51257">
    <property type="entry name" value="PROKAR_LIPOPROTEIN"/>
    <property type="match status" value="1"/>
</dbReference>
<dbReference type="EMBL" id="CP022356">
    <property type="protein sequence ID" value="ASK79880.1"/>
    <property type="molecule type" value="Genomic_DNA"/>
</dbReference>
<dbReference type="Pfam" id="PF13698">
    <property type="entry name" value="DUF4156"/>
    <property type="match status" value="1"/>
</dbReference>
<keyword evidence="1" id="KW-0732">Signal</keyword>
<feature type="chain" id="PRO_5013233919" description="DUF4156 domain-containing protein" evidence="1">
    <location>
        <begin position="19"/>
        <end position="118"/>
    </location>
</feature>
<dbReference type="OrthoDB" id="8565002at2"/>
<sequence>MKKIIFLTLIVSFISGCAAIKLNPNAKNVIVTPEKPDKDCKYLGSVSGDQGNSFTGEYTSNKNLEIGAMNDLKNNAAALGANYVQLITNRAASDSNGQQTSNQTSVSQVGNAFFCKNK</sequence>
<keyword evidence="3" id="KW-1185">Reference proteome</keyword>
<name>A0A220VI04_9GAMM</name>
<evidence type="ECO:0000313" key="2">
    <source>
        <dbReference type="EMBL" id="ASK79880.1"/>
    </source>
</evidence>
<evidence type="ECO:0008006" key="4">
    <source>
        <dbReference type="Google" id="ProtNLM"/>
    </source>
</evidence>
<accession>A0A220VI04</accession>
<dbReference type="Proteomes" id="UP000242175">
    <property type="component" value="Chromosome small"/>
</dbReference>
<protein>
    <recommendedName>
        <fullName evidence="4">DUF4156 domain-containing protein</fullName>
    </recommendedName>
</protein>
<evidence type="ECO:0000256" key="1">
    <source>
        <dbReference type="SAM" id="SignalP"/>
    </source>
</evidence>
<dbReference type="KEGG" id="pmai:CF386_10020"/>
<evidence type="ECO:0000313" key="3">
    <source>
        <dbReference type="Proteomes" id="UP000242175"/>
    </source>
</evidence>
<dbReference type="InterPro" id="IPR025294">
    <property type="entry name" value="DUF4156"/>
</dbReference>
<dbReference type="AlphaFoldDB" id="A0A220VI04"/>
<feature type="signal peptide" evidence="1">
    <location>
        <begin position="1"/>
        <end position="18"/>
    </location>
</feature>